<dbReference type="PANTHER" id="PTHR38439">
    <property type="entry name" value="AURACYANIN-B"/>
    <property type="match status" value="1"/>
</dbReference>
<keyword evidence="1" id="KW-0479">Metal-binding</keyword>
<dbReference type="AlphaFoldDB" id="A0A0F9TVY0"/>
<evidence type="ECO:0000256" key="3">
    <source>
        <dbReference type="SAM" id="MobiDB-lite"/>
    </source>
</evidence>
<evidence type="ECO:0000256" key="2">
    <source>
        <dbReference type="ARBA" id="ARBA00023008"/>
    </source>
</evidence>
<sequence length="381" mass="40029">MILRLFTLVGVVAVAGALYLVLPQGIGPAAFQAVPDQSALAGYVEAGLFPDPDSLSENDDVGHGVFEEPAEDEARIAAAREAMGAMPGMSGMQMDGAAPMDMAGDGAASVNEEQTTQAADDDMATMPGMNNDAADGASTPAAAPMAMATEQTPQPADDGMADMPGMTGDGADSASTSATEPMAMATEQTPQPADDGTADMPGMTGDGADSAATSAAAPMEMATEKTPQPADNGMADMPGMTRDSADSAGGDGLVILAADASVDREIEMTMREWGYSIGELDVQPGERIRLKIRNDGEIPHEFMFMPMANMQAIGYRLERADWNLLEHEAPYERSLILPGQSFEVTMRIAKPGVWMFMCMFPYHMQFGMMGQMATPGFSMEM</sequence>
<gene>
    <name evidence="5" type="ORF">LCGC14_0281720</name>
</gene>
<name>A0A0F9TVY0_9ZZZZ</name>
<feature type="domain" description="Plastocyanin-like" evidence="4">
    <location>
        <begin position="272"/>
        <end position="374"/>
    </location>
</feature>
<feature type="compositionally biased region" description="Low complexity" evidence="3">
    <location>
        <begin position="206"/>
        <end position="217"/>
    </location>
</feature>
<proteinExistence type="predicted"/>
<dbReference type="InterPro" id="IPR008972">
    <property type="entry name" value="Cupredoxin"/>
</dbReference>
<dbReference type="InterPro" id="IPR011706">
    <property type="entry name" value="Cu-oxidase_C"/>
</dbReference>
<dbReference type="PANTHER" id="PTHR38439:SF3">
    <property type="entry name" value="COPPER-RESISTANT CUPROPROTEIN COPI"/>
    <property type="match status" value="1"/>
</dbReference>
<reference evidence="5" key="1">
    <citation type="journal article" date="2015" name="Nature">
        <title>Complex archaea that bridge the gap between prokaryotes and eukaryotes.</title>
        <authorList>
            <person name="Spang A."/>
            <person name="Saw J.H."/>
            <person name="Jorgensen S.L."/>
            <person name="Zaremba-Niedzwiedzka K."/>
            <person name="Martijn J."/>
            <person name="Lind A.E."/>
            <person name="van Eijk R."/>
            <person name="Schleper C."/>
            <person name="Guy L."/>
            <person name="Ettema T.J."/>
        </authorList>
    </citation>
    <scope>NUCLEOTIDE SEQUENCE</scope>
</reference>
<feature type="compositionally biased region" description="Low complexity" evidence="3">
    <location>
        <begin position="132"/>
        <end position="149"/>
    </location>
</feature>
<dbReference type="Gene3D" id="2.60.40.420">
    <property type="entry name" value="Cupredoxins - blue copper proteins"/>
    <property type="match status" value="1"/>
</dbReference>
<feature type="region of interest" description="Disordered" evidence="3">
    <location>
        <begin position="122"/>
        <end position="231"/>
    </location>
</feature>
<keyword evidence="2" id="KW-0186">Copper</keyword>
<evidence type="ECO:0000256" key="1">
    <source>
        <dbReference type="ARBA" id="ARBA00022723"/>
    </source>
</evidence>
<dbReference type="GO" id="GO:0005507">
    <property type="term" value="F:copper ion binding"/>
    <property type="evidence" value="ECO:0007669"/>
    <property type="project" value="InterPro"/>
</dbReference>
<dbReference type="Pfam" id="PF07731">
    <property type="entry name" value="Cu-oxidase_2"/>
    <property type="match status" value="1"/>
</dbReference>
<accession>A0A0F9TVY0</accession>
<evidence type="ECO:0000259" key="4">
    <source>
        <dbReference type="Pfam" id="PF07731"/>
    </source>
</evidence>
<organism evidence="5">
    <name type="scientific">marine sediment metagenome</name>
    <dbReference type="NCBI Taxonomy" id="412755"/>
    <lineage>
        <taxon>unclassified sequences</taxon>
        <taxon>metagenomes</taxon>
        <taxon>ecological metagenomes</taxon>
    </lineage>
</organism>
<evidence type="ECO:0000313" key="5">
    <source>
        <dbReference type="EMBL" id="KKN85190.1"/>
    </source>
</evidence>
<protein>
    <recommendedName>
        <fullName evidence="4">Plastocyanin-like domain-containing protein</fullName>
    </recommendedName>
</protein>
<dbReference type="GO" id="GO:0016491">
    <property type="term" value="F:oxidoreductase activity"/>
    <property type="evidence" value="ECO:0007669"/>
    <property type="project" value="InterPro"/>
</dbReference>
<comment type="caution">
    <text evidence="5">The sequence shown here is derived from an EMBL/GenBank/DDBJ whole genome shotgun (WGS) entry which is preliminary data.</text>
</comment>
<dbReference type="SUPFAM" id="SSF49503">
    <property type="entry name" value="Cupredoxins"/>
    <property type="match status" value="1"/>
</dbReference>
<dbReference type="EMBL" id="LAZR01000162">
    <property type="protein sequence ID" value="KKN85190.1"/>
    <property type="molecule type" value="Genomic_DNA"/>
</dbReference>
<dbReference type="InterPro" id="IPR050845">
    <property type="entry name" value="Cu-binding_ET"/>
</dbReference>